<evidence type="ECO:0000256" key="7">
    <source>
        <dbReference type="ARBA" id="ARBA00023125"/>
    </source>
</evidence>
<dbReference type="AlphaFoldDB" id="A0A8X6HX03"/>
<dbReference type="InterPro" id="IPR042617">
    <property type="entry name" value="CTC1-like"/>
</dbReference>
<evidence type="ECO:0000256" key="3">
    <source>
        <dbReference type="ARBA" id="ARBA00006332"/>
    </source>
</evidence>
<dbReference type="Pfam" id="PF15489">
    <property type="entry name" value="CTC1"/>
    <property type="match status" value="1"/>
</dbReference>
<gene>
    <name evidence="9" type="primary">AVEN_175709_1</name>
    <name evidence="9" type="ORF">TNCT_30141</name>
</gene>
<organism evidence="9 10">
    <name type="scientific">Trichonephila clavata</name>
    <name type="common">Joro spider</name>
    <name type="synonym">Nephila clavata</name>
    <dbReference type="NCBI Taxonomy" id="2740835"/>
    <lineage>
        <taxon>Eukaryota</taxon>
        <taxon>Metazoa</taxon>
        <taxon>Ecdysozoa</taxon>
        <taxon>Arthropoda</taxon>
        <taxon>Chelicerata</taxon>
        <taxon>Arachnida</taxon>
        <taxon>Araneae</taxon>
        <taxon>Araneomorphae</taxon>
        <taxon>Entelegynae</taxon>
        <taxon>Araneoidea</taxon>
        <taxon>Nephilidae</taxon>
        <taxon>Trichonephila</taxon>
    </lineage>
</organism>
<evidence type="ECO:0000256" key="4">
    <source>
        <dbReference type="ARBA" id="ARBA00016175"/>
    </source>
</evidence>
<keyword evidence="10" id="KW-1185">Reference proteome</keyword>
<dbReference type="GO" id="GO:0045740">
    <property type="term" value="P:positive regulation of DNA replication"/>
    <property type="evidence" value="ECO:0007669"/>
    <property type="project" value="TreeGrafter"/>
</dbReference>
<evidence type="ECO:0000256" key="2">
    <source>
        <dbReference type="ARBA" id="ARBA00004574"/>
    </source>
</evidence>
<keyword evidence="7" id="KW-0238">DNA-binding</keyword>
<evidence type="ECO:0000256" key="8">
    <source>
        <dbReference type="ARBA" id="ARBA00023242"/>
    </source>
</evidence>
<dbReference type="PANTHER" id="PTHR14865">
    <property type="entry name" value="CST COMPLEX SUBUNIT CTC1"/>
    <property type="match status" value="1"/>
</dbReference>
<keyword evidence="8" id="KW-0539">Nucleus</keyword>
<evidence type="ECO:0000313" key="9">
    <source>
        <dbReference type="EMBL" id="GFQ82997.1"/>
    </source>
</evidence>
<dbReference type="OrthoDB" id="2314520at2759"/>
<dbReference type="GO" id="GO:0042162">
    <property type="term" value="F:telomeric DNA binding"/>
    <property type="evidence" value="ECO:0007669"/>
    <property type="project" value="TreeGrafter"/>
</dbReference>
<comment type="caution">
    <text evidence="9">The sequence shown here is derived from an EMBL/GenBank/DDBJ whole genome shotgun (WGS) entry which is preliminary data.</text>
</comment>
<keyword evidence="6" id="KW-0779">Telomere</keyword>
<dbReference type="EMBL" id="BMAO01022593">
    <property type="protein sequence ID" value="GFQ82997.1"/>
    <property type="molecule type" value="Genomic_DNA"/>
</dbReference>
<proteinExistence type="inferred from homology"/>
<dbReference type="PANTHER" id="PTHR14865:SF2">
    <property type="entry name" value="CST COMPLEX SUBUNIT CTC1"/>
    <property type="match status" value="1"/>
</dbReference>
<keyword evidence="5" id="KW-0158">Chromosome</keyword>
<evidence type="ECO:0000313" key="10">
    <source>
        <dbReference type="Proteomes" id="UP000887116"/>
    </source>
</evidence>
<dbReference type="Proteomes" id="UP000887116">
    <property type="component" value="Unassembled WGS sequence"/>
</dbReference>
<protein>
    <recommendedName>
        <fullName evidence="4">CST complex subunit CTC1</fullName>
    </recommendedName>
</protein>
<comment type="subcellular location">
    <subcellularLocation>
        <location evidence="2">Chromosome</location>
        <location evidence="2">Telomere</location>
    </subcellularLocation>
    <subcellularLocation>
        <location evidence="1">Nucleus</location>
    </subcellularLocation>
</comment>
<dbReference type="GO" id="GO:0010833">
    <property type="term" value="P:telomere maintenance via telomere lengthening"/>
    <property type="evidence" value="ECO:0007669"/>
    <property type="project" value="TreeGrafter"/>
</dbReference>
<comment type="similarity">
    <text evidence="3">Belongs to the CTC1 family.</text>
</comment>
<dbReference type="GO" id="GO:0003697">
    <property type="term" value="F:single-stranded DNA binding"/>
    <property type="evidence" value="ECO:0007669"/>
    <property type="project" value="InterPro"/>
</dbReference>
<sequence length="923" mass="106028">MDVNGLVTAASEKINLEQADGLLFTLYNGEMDIHFYILVCDMSATVWTNVIVNHYYKFTGLTIGVLETSVGGKRILFKTTSTSSYIQIDNHENKKFEIMDDLEAMISVPGLSDLYEIKLPHGSDLISYKGIVTDVKDLELGIYEIDSKVSLYITFNNSNTILSKGSEIFVSNAHLIQNYMEKTILVCCGLSSVRNLNGNEIQVSSKFTPHSTNFCLEYELSMFDFLWLERLSARLQMKFYSLVAEEDISFKRNPDFLRNILDYFVCFDNDKSNKKLSLMEEYFSNPHRCFPFLENRIPVECDVPYLANILDEVIEDISWIVSGNKWKYAINSQNNMVLIGMLFLSDDGTFYVADQTLKLPVIFSQECDECCHDQNIEKDFENPKMAHIIAVQEYDIIIESLFCKNKSQKLLRYIRTSNCRVYSLLSFHKSEMKESNLPYQIFFRKWKKDSKSNGDVFGSYGSQTNNKHFLVLSKIWTIQSKIPCCFRILVLFIPEKCEIIDSYNLKSQDILNDSFNYYETGDDAEFASLISKLNSLFIDDQLELTYLSFKSSEHTVNLFPGHIYIINLKESICNNSMDSFSSDYNKNRILTWTITSDVEIIHDPACLGKHCLENYEVSDVTNYGVKEVLSIKQLKQNCFVTCVLHDKTYEDVENMLNENSGKELKATLCMTIKDVVFEEYIKVYVPYFSSTIFGLLPGTLLELHGFHCISSQRGNLYLKASSMFGILVKSCQSIPEAYPVLAWKKFMKITSGNIFHTSFRRLCFILKIISAEIFSICNTCSKTFLEKCLCLTYRQVKIKASALIDDGNQQLLAHCSGEAARNLLNINENEWLSLATYVESSHQSLKFSEKVLFWNSSYSSFMNQIFNAYCCSKSVCQKKVFEFIYIPNSSTSDIHSVWCKSVVDPVSHELMLELYMKSKDICC</sequence>
<evidence type="ECO:0000256" key="5">
    <source>
        <dbReference type="ARBA" id="ARBA00022454"/>
    </source>
</evidence>
<name>A0A8X6HX03_TRICU</name>
<dbReference type="InterPro" id="IPR029156">
    <property type="entry name" value="CTC1"/>
</dbReference>
<evidence type="ECO:0000256" key="6">
    <source>
        <dbReference type="ARBA" id="ARBA00022895"/>
    </source>
</evidence>
<reference evidence="9" key="1">
    <citation type="submission" date="2020-07" db="EMBL/GenBank/DDBJ databases">
        <title>Multicomponent nature underlies the extraordinary mechanical properties of spider dragline silk.</title>
        <authorList>
            <person name="Kono N."/>
            <person name="Nakamura H."/>
            <person name="Mori M."/>
            <person name="Yoshida Y."/>
            <person name="Ohtoshi R."/>
            <person name="Malay A.D."/>
            <person name="Moran D.A.P."/>
            <person name="Tomita M."/>
            <person name="Numata K."/>
            <person name="Arakawa K."/>
        </authorList>
    </citation>
    <scope>NUCLEOTIDE SEQUENCE</scope>
</reference>
<dbReference type="GO" id="GO:1990879">
    <property type="term" value="C:CST complex"/>
    <property type="evidence" value="ECO:0007669"/>
    <property type="project" value="TreeGrafter"/>
</dbReference>
<accession>A0A8X6HX03</accession>
<evidence type="ECO:0000256" key="1">
    <source>
        <dbReference type="ARBA" id="ARBA00004123"/>
    </source>
</evidence>